<keyword evidence="3" id="KW-1185">Reference proteome</keyword>
<feature type="region of interest" description="Disordered" evidence="1">
    <location>
        <begin position="1"/>
        <end position="34"/>
    </location>
</feature>
<name>V4M1Y1_EUTSA</name>
<organism evidence="2 3">
    <name type="scientific">Eutrema salsugineum</name>
    <name type="common">Saltwater cress</name>
    <name type="synonym">Sisymbrium salsugineum</name>
    <dbReference type="NCBI Taxonomy" id="72664"/>
    <lineage>
        <taxon>Eukaryota</taxon>
        <taxon>Viridiplantae</taxon>
        <taxon>Streptophyta</taxon>
        <taxon>Embryophyta</taxon>
        <taxon>Tracheophyta</taxon>
        <taxon>Spermatophyta</taxon>
        <taxon>Magnoliopsida</taxon>
        <taxon>eudicotyledons</taxon>
        <taxon>Gunneridae</taxon>
        <taxon>Pentapetalae</taxon>
        <taxon>rosids</taxon>
        <taxon>malvids</taxon>
        <taxon>Brassicales</taxon>
        <taxon>Brassicaceae</taxon>
        <taxon>Eutremeae</taxon>
        <taxon>Eutrema</taxon>
    </lineage>
</organism>
<dbReference type="Proteomes" id="UP000030689">
    <property type="component" value="Unassembled WGS sequence"/>
</dbReference>
<feature type="compositionally biased region" description="Basic and acidic residues" evidence="1">
    <location>
        <begin position="7"/>
        <end position="19"/>
    </location>
</feature>
<gene>
    <name evidence="2" type="ORF">EUTSA_v10000730mg</name>
</gene>
<protein>
    <submittedName>
        <fullName evidence="2">Uncharacterized protein</fullName>
    </submittedName>
</protein>
<dbReference type="Gramene" id="ESQ46223">
    <property type="protein sequence ID" value="ESQ46223"/>
    <property type="gene ID" value="EUTSA_v10000730mg"/>
</dbReference>
<dbReference type="AlphaFoldDB" id="V4M1Y1"/>
<evidence type="ECO:0000313" key="2">
    <source>
        <dbReference type="EMBL" id="ESQ46223.1"/>
    </source>
</evidence>
<proteinExistence type="predicted"/>
<sequence length="70" mass="7985">MSITGESMKKSTELRREAAKQQARRKQGLRSKSNDLCLHKGARFLISDLTEIRSRSSKEGEATQIFVFNQ</sequence>
<dbReference type="EMBL" id="KI517426">
    <property type="protein sequence ID" value="ESQ46223.1"/>
    <property type="molecule type" value="Genomic_DNA"/>
</dbReference>
<evidence type="ECO:0000256" key="1">
    <source>
        <dbReference type="SAM" id="MobiDB-lite"/>
    </source>
</evidence>
<reference evidence="2 3" key="1">
    <citation type="journal article" date="2013" name="Front. Plant Sci.">
        <title>The Reference Genome of the Halophytic Plant Eutrema salsugineum.</title>
        <authorList>
            <person name="Yang R."/>
            <person name="Jarvis D.E."/>
            <person name="Chen H."/>
            <person name="Beilstein M.A."/>
            <person name="Grimwood J."/>
            <person name="Jenkins J."/>
            <person name="Shu S."/>
            <person name="Prochnik S."/>
            <person name="Xin M."/>
            <person name="Ma C."/>
            <person name="Schmutz J."/>
            <person name="Wing R.A."/>
            <person name="Mitchell-Olds T."/>
            <person name="Schumaker K.S."/>
            <person name="Wang X."/>
        </authorList>
    </citation>
    <scope>NUCLEOTIDE SEQUENCE [LARGE SCALE GENOMIC DNA]</scope>
</reference>
<dbReference type="KEGG" id="eus:EUTSA_v10000730mg"/>
<evidence type="ECO:0000313" key="3">
    <source>
        <dbReference type="Proteomes" id="UP000030689"/>
    </source>
</evidence>
<accession>V4M1Y1</accession>